<dbReference type="PROSITE" id="PS00107">
    <property type="entry name" value="PROTEIN_KINASE_ATP"/>
    <property type="match status" value="1"/>
</dbReference>
<keyword evidence="2 5" id="KW-0547">Nucleotide-binding</keyword>
<dbReference type="InterPro" id="IPR017441">
    <property type="entry name" value="Protein_kinase_ATP_BS"/>
</dbReference>
<keyword evidence="1" id="KW-0808">Transferase</keyword>
<dbReference type="Proteomes" id="UP000198508">
    <property type="component" value="Unassembled WGS sequence"/>
</dbReference>
<dbReference type="InterPro" id="IPR011009">
    <property type="entry name" value="Kinase-like_dom_sf"/>
</dbReference>
<keyword evidence="8" id="KW-1185">Reference proteome</keyword>
<gene>
    <name evidence="7" type="ORF">SAMN05216313_11340</name>
</gene>
<dbReference type="STRING" id="460384.SAMN05216313_11340"/>
<evidence type="ECO:0000256" key="1">
    <source>
        <dbReference type="ARBA" id="ARBA00022679"/>
    </source>
</evidence>
<evidence type="ECO:0000259" key="6">
    <source>
        <dbReference type="PROSITE" id="PS50011"/>
    </source>
</evidence>
<evidence type="ECO:0000313" key="7">
    <source>
        <dbReference type="EMBL" id="SET74801.1"/>
    </source>
</evidence>
<keyword evidence="3 7" id="KW-0418">Kinase</keyword>
<dbReference type="Gene3D" id="1.10.510.10">
    <property type="entry name" value="Transferase(Phosphotransferase) domain 1"/>
    <property type="match status" value="1"/>
</dbReference>
<dbReference type="SUPFAM" id="SSF56112">
    <property type="entry name" value="Protein kinase-like (PK-like)"/>
    <property type="match status" value="1"/>
</dbReference>
<dbReference type="CDD" id="cd14014">
    <property type="entry name" value="STKc_PknB_like"/>
    <property type="match status" value="1"/>
</dbReference>
<dbReference type="InterPro" id="IPR000719">
    <property type="entry name" value="Prot_kinase_dom"/>
</dbReference>
<dbReference type="GO" id="GO:0005524">
    <property type="term" value="F:ATP binding"/>
    <property type="evidence" value="ECO:0007669"/>
    <property type="project" value="UniProtKB-UniRule"/>
</dbReference>
<protein>
    <submittedName>
        <fullName evidence="7">Serine/threonine protein kinase</fullName>
    </submittedName>
</protein>
<evidence type="ECO:0000256" key="5">
    <source>
        <dbReference type="PROSITE-ProRule" id="PRU10141"/>
    </source>
</evidence>
<accession>A0A1I0GTW5</accession>
<keyword evidence="4 5" id="KW-0067">ATP-binding</keyword>
<dbReference type="PANTHER" id="PTHR43289">
    <property type="entry name" value="MITOGEN-ACTIVATED PROTEIN KINASE KINASE KINASE 20-RELATED"/>
    <property type="match status" value="1"/>
</dbReference>
<reference evidence="8" key="1">
    <citation type="submission" date="2016-10" db="EMBL/GenBank/DDBJ databases">
        <authorList>
            <person name="Varghese N."/>
            <person name="Submissions S."/>
        </authorList>
    </citation>
    <scope>NUCLEOTIDE SEQUENCE [LARGE SCALE GENOMIC DNA]</scope>
    <source>
        <strain evidence="8">NLAE-zl-G277</strain>
    </source>
</reference>
<sequence length="540" mass="59490">MTFLKYKVLEESYNIILTLCRLNDNITKQEMVLSRGGVTADTVLFGKYRLDRVIGKGRTGTVWLAVHLGLEEYRAIKQVSKAAVGYEAFHREALILKSLRHPAIPIVYDLEEDQNFLYLIQEYIKGDSLYALIQNQGVISEAEAVRYGVQICALVEFLHFAGEKPILFLDLQPKNLIICGGIVKIIDFGQASFAEHCTHQSARYGTVGCAAPEQYTSDQILDIRTDVYAIGAVLSYMVSGKPGMAQDVGSGISDGLRAIIGKCMEVDRKKRFRTAKELGRRLEGLAQAGIECQNRIKNPIPSLAVAVVGSREGTGSTHLSLALCGYLKRAGFRAVYEEHNVSGHIRRLAERYGSRADKHGLFHIRGLLLKPWYGSAVALDQTEAGIVVRDYGTGWQELSAGAKAERLAVLMVAGAGLWEQEDCMQMLKSLGPLWDSPRLEAAALVWRSPEGVRGFRPDRKKLPPGTRRFAEPFFSDPFCPGAQGGEFLKELWDALAGGRTGKRSWLKRCLIGGKAFFAVKDRIQDSAESSASSEPGEGQG</sequence>
<name>A0A1I0GTW5_9FIRM</name>
<organism evidence="7 8">
    <name type="scientific">Enterocloster lavalensis</name>
    <dbReference type="NCBI Taxonomy" id="460384"/>
    <lineage>
        <taxon>Bacteria</taxon>
        <taxon>Bacillati</taxon>
        <taxon>Bacillota</taxon>
        <taxon>Clostridia</taxon>
        <taxon>Lachnospirales</taxon>
        <taxon>Lachnospiraceae</taxon>
        <taxon>Enterocloster</taxon>
    </lineage>
</organism>
<proteinExistence type="predicted"/>
<evidence type="ECO:0000313" key="8">
    <source>
        <dbReference type="Proteomes" id="UP000198508"/>
    </source>
</evidence>
<keyword evidence="7" id="KW-0723">Serine/threonine-protein kinase</keyword>
<evidence type="ECO:0000256" key="4">
    <source>
        <dbReference type="ARBA" id="ARBA00022840"/>
    </source>
</evidence>
<dbReference type="AlphaFoldDB" id="A0A1I0GTW5"/>
<dbReference type="PANTHER" id="PTHR43289:SF34">
    <property type="entry name" value="SERINE_THREONINE-PROTEIN KINASE YBDM-RELATED"/>
    <property type="match status" value="1"/>
</dbReference>
<dbReference type="EMBL" id="FOIM01000013">
    <property type="protein sequence ID" value="SET74801.1"/>
    <property type="molecule type" value="Genomic_DNA"/>
</dbReference>
<evidence type="ECO:0000256" key="2">
    <source>
        <dbReference type="ARBA" id="ARBA00022741"/>
    </source>
</evidence>
<dbReference type="PROSITE" id="PS50011">
    <property type="entry name" value="PROTEIN_KINASE_DOM"/>
    <property type="match status" value="1"/>
</dbReference>
<dbReference type="GO" id="GO:0004674">
    <property type="term" value="F:protein serine/threonine kinase activity"/>
    <property type="evidence" value="ECO:0007669"/>
    <property type="project" value="UniProtKB-KW"/>
</dbReference>
<feature type="binding site" evidence="5">
    <location>
        <position position="77"/>
    </location>
    <ligand>
        <name>ATP</name>
        <dbReference type="ChEBI" id="CHEBI:30616"/>
    </ligand>
</feature>
<evidence type="ECO:0000256" key="3">
    <source>
        <dbReference type="ARBA" id="ARBA00022777"/>
    </source>
</evidence>
<feature type="domain" description="Protein kinase" evidence="6">
    <location>
        <begin position="48"/>
        <end position="285"/>
    </location>
</feature>
<dbReference type="Pfam" id="PF00069">
    <property type="entry name" value="Pkinase"/>
    <property type="match status" value="1"/>
</dbReference>